<dbReference type="Pfam" id="PF07534">
    <property type="entry name" value="TLD"/>
    <property type="match status" value="1"/>
</dbReference>
<feature type="domain" description="TLDc" evidence="1">
    <location>
        <begin position="130"/>
        <end position="291"/>
    </location>
</feature>
<dbReference type="PANTHER" id="PTHR23354:SF65">
    <property type="entry name" value="TLD DOMAIN-CONTAINING PROTEIN 2"/>
    <property type="match status" value="1"/>
</dbReference>
<gene>
    <name evidence="2" type="ORF">PODLI_1B008154</name>
</gene>
<reference evidence="2" key="1">
    <citation type="submission" date="2022-12" db="EMBL/GenBank/DDBJ databases">
        <authorList>
            <person name="Alioto T."/>
            <person name="Alioto T."/>
            <person name="Gomez Garrido J."/>
        </authorList>
    </citation>
    <scope>NUCLEOTIDE SEQUENCE</scope>
</reference>
<evidence type="ECO:0000313" key="3">
    <source>
        <dbReference type="Proteomes" id="UP001178461"/>
    </source>
</evidence>
<proteinExistence type="predicted"/>
<dbReference type="EMBL" id="OX395131">
    <property type="protein sequence ID" value="CAI5778022.1"/>
    <property type="molecule type" value="Genomic_DNA"/>
</dbReference>
<dbReference type="AlphaFoldDB" id="A0AA35KGP9"/>
<dbReference type="SMART" id="SM00584">
    <property type="entry name" value="TLDc"/>
    <property type="match status" value="1"/>
</dbReference>
<dbReference type="GO" id="GO:0006979">
    <property type="term" value="P:response to oxidative stress"/>
    <property type="evidence" value="ECO:0007669"/>
    <property type="project" value="TreeGrafter"/>
</dbReference>
<name>A0AA35KGP9_9SAUR</name>
<evidence type="ECO:0000259" key="1">
    <source>
        <dbReference type="PROSITE" id="PS51886"/>
    </source>
</evidence>
<dbReference type="PROSITE" id="PS51886">
    <property type="entry name" value="TLDC"/>
    <property type="match status" value="1"/>
</dbReference>
<protein>
    <submittedName>
        <fullName evidence="2">TLDc domain-containing protein</fullName>
    </submittedName>
</protein>
<dbReference type="InterPro" id="IPR006571">
    <property type="entry name" value="TLDc_dom"/>
</dbReference>
<accession>A0AA35KGP9</accession>
<dbReference type="Proteomes" id="UP001178461">
    <property type="component" value="Chromosome 6"/>
</dbReference>
<evidence type="ECO:0000313" key="2">
    <source>
        <dbReference type="EMBL" id="CAI5778022.1"/>
    </source>
</evidence>
<dbReference type="PANTHER" id="PTHR23354">
    <property type="entry name" value="NUCLEOLAR PROTEIN 7/ESTROGEN RECEPTOR COACTIVATOR-RELATED"/>
    <property type="match status" value="1"/>
</dbReference>
<dbReference type="GO" id="GO:0005634">
    <property type="term" value="C:nucleus"/>
    <property type="evidence" value="ECO:0007669"/>
    <property type="project" value="TreeGrafter"/>
</dbReference>
<keyword evidence="3" id="KW-1185">Reference proteome</keyword>
<organism evidence="2 3">
    <name type="scientific">Podarcis lilfordi</name>
    <name type="common">Lilford's wall lizard</name>
    <dbReference type="NCBI Taxonomy" id="74358"/>
    <lineage>
        <taxon>Eukaryota</taxon>
        <taxon>Metazoa</taxon>
        <taxon>Chordata</taxon>
        <taxon>Craniata</taxon>
        <taxon>Vertebrata</taxon>
        <taxon>Euteleostomi</taxon>
        <taxon>Lepidosauria</taxon>
        <taxon>Squamata</taxon>
        <taxon>Bifurcata</taxon>
        <taxon>Unidentata</taxon>
        <taxon>Episquamata</taxon>
        <taxon>Laterata</taxon>
        <taxon>Lacertibaenia</taxon>
        <taxon>Lacertidae</taxon>
        <taxon>Podarcis</taxon>
    </lineage>
</organism>
<sequence length="291" mass="32605">MVGNLLFSKVLDKDLSQLFYLTTHYVPCASTTPYRFEAIERPWTVSQKASRQLADTCSPLSDSLPGNSTAAVVVLWMITENMKTPRCRYTRLPNLLEEALSSEPEESTEPENPVWTSTEFHEPVLNGQSNILHLEEIQKLAPHLPLRVTGHPWNLIYYTARDGFSLKTMYRSMSDLASPVLLIIRDTEGQIFGAFSSTAIHVSSCFYGNGETFLFSFTPQLKVFKWTGKNTFFMKGDADSLAIGGGSGKFGLWLDGDLNHGGSQPCETFNNETLSPKEEFLIRDLEVWALS</sequence>